<dbReference type="AlphaFoldDB" id="A0A8H5H9X4"/>
<gene>
    <name evidence="1" type="ORF">D9615_006626</name>
</gene>
<evidence type="ECO:0000313" key="1">
    <source>
        <dbReference type="EMBL" id="KAF5379428.1"/>
    </source>
</evidence>
<dbReference type="Proteomes" id="UP000565441">
    <property type="component" value="Unassembled WGS sequence"/>
</dbReference>
<protein>
    <submittedName>
        <fullName evidence="1">Uncharacterized protein</fullName>
    </submittedName>
</protein>
<organism evidence="1 2">
    <name type="scientific">Tricholomella constricta</name>
    <dbReference type="NCBI Taxonomy" id="117010"/>
    <lineage>
        <taxon>Eukaryota</taxon>
        <taxon>Fungi</taxon>
        <taxon>Dikarya</taxon>
        <taxon>Basidiomycota</taxon>
        <taxon>Agaricomycotina</taxon>
        <taxon>Agaricomycetes</taxon>
        <taxon>Agaricomycetidae</taxon>
        <taxon>Agaricales</taxon>
        <taxon>Tricholomatineae</taxon>
        <taxon>Lyophyllaceae</taxon>
        <taxon>Tricholomella</taxon>
    </lineage>
</organism>
<keyword evidence="2" id="KW-1185">Reference proteome</keyword>
<name>A0A8H5H9X4_9AGAR</name>
<evidence type="ECO:0000313" key="2">
    <source>
        <dbReference type="Proteomes" id="UP000565441"/>
    </source>
</evidence>
<comment type="caution">
    <text evidence="1">The sequence shown here is derived from an EMBL/GenBank/DDBJ whole genome shotgun (WGS) entry which is preliminary data.</text>
</comment>
<accession>A0A8H5H9X4</accession>
<reference evidence="1 2" key="1">
    <citation type="journal article" date="2020" name="ISME J.">
        <title>Uncovering the hidden diversity of litter-decomposition mechanisms in mushroom-forming fungi.</title>
        <authorList>
            <person name="Floudas D."/>
            <person name="Bentzer J."/>
            <person name="Ahren D."/>
            <person name="Johansson T."/>
            <person name="Persson P."/>
            <person name="Tunlid A."/>
        </authorList>
    </citation>
    <scope>NUCLEOTIDE SEQUENCE [LARGE SCALE GENOMIC DNA]</scope>
    <source>
        <strain evidence="1 2">CBS 661.87</strain>
    </source>
</reference>
<sequence>MLALQAYTPEADINVEFPGADKLLEDHYGNAVLAFAFTWGDLVKTLTDRTAQGLNAEDVPSSRQKYAKLFLLANALWRSRFLKALTDGHILLNNDRKERAEKLKRREPSGSSRFPTAGVMDTFTGTGEGVLNLCDSAYDAVSGINRSPLSPDIVDKVDRHFPSIHRNWEKRKTVHACIHAEIRIILHLGPPSLHDRHVHPIGWMTSGSHGKPYANWALPGAACSYATGADGRSSVDEAVLKAVSTRLTGALDWLLPGQKSISDELVSSADDGEQERSGYEGCSHHRTVKNNLEHIIIATGGRNSK</sequence>
<dbReference type="EMBL" id="JAACJP010000016">
    <property type="protein sequence ID" value="KAF5379428.1"/>
    <property type="molecule type" value="Genomic_DNA"/>
</dbReference>
<dbReference type="OrthoDB" id="3063780at2759"/>
<proteinExistence type="predicted"/>